<evidence type="ECO:0000313" key="2">
    <source>
        <dbReference type="EMBL" id="KYR02689.1"/>
    </source>
</evidence>
<name>A0A152A8Z0_TIELA</name>
<reference evidence="2 3" key="1">
    <citation type="submission" date="2015-12" db="EMBL/GenBank/DDBJ databases">
        <title>Dictyostelia acquired genes for synthesis and detection of signals that induce cell-type specialization by lateral gene transfer from prokaryotes.</title>
        <authorList>
            <person name="Gloeckner G."/>
            <person name="Schaap P."/>
        </authorList>
    </citation>
    <scope>NUCLEOTIDE SEQUENCE [LARGE SCALE GENOMIC DNA]</scope>
    <source>
        <strain evidence="2 3">TK</strain>
    </source>
</reference>
<feature type="compositionally biased region" description="Polar residues" evidence="1">
    <location>
        <begin position="289"/>
        <end position="298"/>
    </location>
</feature>
<accession>A0A152A8Z0</accession>
<dbReference type="InParanoid" id="A0A152A8Z0"/>
<feature type="region of interest" description="Disordered" evidence="1">
    <location>
        <begin position="321"/>
        <end position="352"/>
    </location>
</feature>
<feature type="region of interest" description="Disordered" evidence="1">
    <location>
        <begin position="280"/>
        <end position="303"/>
    </location>
</feature>
<dbReference type="OMA" id="HNPHPRE"/>
<evidence type="ECO:0000256" key="1">
    <source>
        <dbReference type="SAM" id="MobiDB-lite"/>
    </source>
</evidence>
<dbReference type="FunCoup" id="A0A152A8Z0">
    <property type="interactions" value="425"/>
</dbReference>
<dbReference type="EMBL" id="LODT01000001">
    <property type="protein sequence ID" value="KYR02689.1"/>
    <property type="molecule type" value="Genomic_DNA"/>
</dbReference>
<gene>
    <name evidence="2" type="ORF">DLAC_00148</name>
</gene>
<comment type="caution">
    <text evidence="2">The sequence shown here is derived from an EMBL/GenBank/DDBJ whole genome shotgun (WGS) entry which is preliminary data.</text>
</comment>
<sequence>MTEPVYHYYWVDRCSNPHPWLFIGGYHTASRTGKSKLLKNTKSRKGHINSYVGIPRDLKPIDYYHGKECPKYYCNAMYENPGSQHAGFHERHYLLRNREHFVPVVFEKPYYIERVTLEDRVTRADLSDKNIQNAQILAKKMYNPNYKYYDEPLYIQEQHKDILRQEKVIEQQNRMAQKKLIEKEAVNRKISRDEQRLTNPPSSRIPYQPTPPMVIQEPMSGFVETFTTVPSSSSTFTSTTVSERVVTEPLYREERVMVPVETKFNDTVIYSDQNKTTTYMTDKDEKTPKYSTHPQMSSDGHLYKAGEPTFKEEVVMKKDGDSWVSNEFEKKKPTPTQSKKSRKGSKPLNAAI</sequence>
<keyword evidence="3" id="KW-1185">Reference proteome</keyword>
<feature type="region of interest" description="Disordered" evidence="1">
    <location>
        <begin position="191"/>
        <end position="210"/>
    </location>
</feature>
<evidence type="ECO:0000313" key="3">
    <source>
        <dbReference type="Proteomes" id="UP000076078"/>
    </source>
</evidence>
<protein>
    <submittedName>
        <fullName evidence="2">Uncharacterized protein</fullName>
    </submittedName>
</protein>
<dbReference type="AlphaFoldDB" id="A0A152A8Z0"/>
<proteinExistence type="predicted"/>
<dbReference type="OrthoDB" id="22466at2759"/>
<organism evidence="2 3">
    <name type="scientific">Tieghemostelium lacteum</name>
    <name type="common">Slime mold</name>
    <name type="synonym">Dictyostelium lacteum</name>
    <dbReference type="NCBI Taxonomy" id="361077"/>
    <lineage>
        <taxon>Eukaryota</taxon>
        <taxon>Amoebozoa</taxon>
        <taxon>Evosea</taxon>
        <taxon>Eumycetozoa</taxon>
        <taxon>Dictyostelia</taxon>
        <taxon>Dictyosteliales</taxon>
        <taxon>Raperosteliaceae</taxon>
        <taxon>Tieghemostelium</taxon>
    </lineage>
</organism>
<feature type="compositionally biased region" description="Basic and acidic residues" evidence="1">
    <location>
        <begin position="321"/>
        <end position="332"/>
    </location>
</feature>
<dbReference type="Proteomes" id="UP000076078">
    <property type="component" value="Unassembled WGS sequence"/>
</dbReference>